<name>A0AAN9QIV2_CANGL</name>
<dbReference type="Proteomes" id="UP001367508">
    <property type="component" value="Unassembled WGS sequence"/>
</dbReference>
<dbReference type="CDD" id="cd20401">
    <property type="entry name" value="Tudor_AtPTM-like"/>
    <property type="match status" value="1"/>
</dbReference>
<dbReference type="PANTHER" id="PTHR37384:SF1">
    <property type="entry name" value="OS01G0835600 PROTEIN"/>
    <property type="match status" value="1"/>
</dbReference>
<sequence length="236" mass="26511">MINCFPCHRGVLVRVFRVAAFARFTDDRSVHVTSEKHCVLQIPYSECQNDTAESCSSFAVSSPLPAKSKDINTIFQYERIFEMEGKGNKHESNASAAGVYELPGEPAIVINGVPDIIPGDGTIPPRDASSTVQTHWPLGLGEWFEGREVRKWFMGRYYSGMVTQFDKDSGWYRVLYEDGDSEDLDWQELEEVLLPLDVTIPLKALAQRVVRKGKKSVKNVAGSPNPQMKRRITKGK</sequence>
<evidence type="ECO:0000313" key="4">
    <source>
        <dbReference type="Proteomes" id="UP001367508"/>
    </source>
</evidence>
<reference evidence="3 4" key="1">
    <citation type="submission" date="2024-01" db="EMBL/GenBank/DDBJ databases">
        <title>The genomes of 5 underutilized Papilionoideae crops provide insights into root nodulation and disease resistanc.</title>
        <authorList>
            <person name="Jiang F."/>
        </authorList>
    </citation>
    <scope>NUCLEOTIDE SEQUENCE [LARGE SCALE GENOMIC DNA]</scope>
    <source>
        <strain evidence="3">LVBAO_FW01</strain>
        <tissue evidence="3">Leaves</tissue>
    </source>
</reference>
<dbReference type="AlphaFoldDB" id="A0AAN9QIV2"/>
<organism evidence="3 4">
    <name type="scientific">Canavalia gladiata</name>
    <name type="common">Sword bean</name>
    <name type="synonym">Dolichos gladiatus</name>
    <dbReference type="NCBI Taxonomy" id="3824"/>
    <lineage>
        <taxon>Eukaryota</taxon>
        <taxon>Viridiplantae</taxon>
        <taxon>Streptophyta</taxon>
        <taxon>Embryophyta</taxon>
        <taxon>Tracheophyta</taxon>
        <taxon>Spermatophyta</taxon>
        <taxon>Magnoliopsida</taxon>
        <taxon>eudicotyledons</taxon>
        <taxon>Gunneridae</taxon>
        <taxon>Pentapetalae</taxon>
        <taxon>rosids</taxon>
        <taxon>fabids</taxon>
        <taxon>Fabales</taxon>
        <taxon>Fabaceae</taxon>
        <taxon>Papilionoideae</taxon>
        <taxon>50 kb inversion clade</taxon>
        <taxon>NPAAA clade</taxon>
        <taxon>indigoferoid/millettioid clade</taxon>
        <taxon>Phaseoleae</taxon>
        <taxon>Canavalia</taxon>
    </lineage>
</organism>
<evidence type="ECO:0000259" key="2">
    <source>
        <dbReference type="Pfam" id="PF21743"/>
    </source>
</evidence>
<dbReference type="InterPro" id="IPR047365">
    <property type="entry name" value="Tudor_AtPTM-like"/>
</dbReference>
<evidence type="ECO:0000313" key="3">
    <source>
        <dbReference type="EMBL" id="KAK7337007.1"/>
    </source>
</evidence>
<gene>
    <name evidence="3" type="ORF">VNO77_17563</name>
</gene>
<dbReference type="EMBL" id="JAYMYQ010000004">
    <property type="protein sequence ID" value="KAK7337007.1"/>
    <property type="molecule type" value="Genomic_DNA"/>
</dbReference>
<feature type="domain" description="PTM/DIR17-like Tudor" evidence="2">
    <location>
        <begin position="146"/>
        <end position="193"/>
    </location>
</feature>
<protein>
    <recommendedName>
        <fullName evidence="2">PTM/DIR17-like Tudor domain-containing protein</fullName>
    </recommendedName>
</protein>
<dbReference type="Pfam" id="PF21743">
    <property type="entry name" value="PTM_DIR17_Tudor"/>
    <property type="match status" value="1"/>
</dbReference>
<feature type="region of interest" description="Disordered" evidence="1">
    <location>
        <begin position="216"/>
        <end position="236"/>
    </location>
</feature>
<evidence type="ECO:0000256" key="1">
    <source>
        <dbReference type="SAM" id="MobiDB-lite"/>
    </source>
</evidence>
<comment type="caution">
    <text evidence="3">The sequence shown here is derived from an EMBL/GenBank/DDBJ whole genome shotgun (WGS) entry which is preliminary data.</text>
</comment>
<accession>A0AAN9QIV2</accession>
<dbReference type="Gene3D" id="2.30.30.140">
    <property type="match status" value="1"/>
</dbReference>
<dbReference type="PANTHER" id="PTHR37384">
    <property type="entry name" value="OS01G0835600 PROTEIN"/>
    <property type="match status" value="1"/>
</dbReference>
<proteinExistence type="predicted"/>
<keyword evidence="4" id="KW-1185">Reference proteome</keyword>